<evidence type="ECO:0000256" key="9">
    <source>
        <dbReference type="SAM" id="Phobius"/>
    </source>
</evidence>
<dbReference type="GO" id="GO:0006508">
    <property type="term" value="P:proteolysis"/>
    <property type="evidence" value="ECO:0007669"/>
    <property type="project" value="UniProtKB-KW"/>
</dbReference>
<evidence type="ECO:0000256" key="4">
    <source>
        <dbReference type="ARBA" id="ARBA00022692"/>
    </source>
</evidence>
<keyword evidence="5" id="KW-0064">Aspartyl protease</keyword>
<organism evidence="10 11">
    <name type="scientific">Desulfopila aestuarii DSM 18488</name>
    <dbReference type="NCBI Taxonomy" id="1121416"/>
    <lineage>
        <taxon>Bacteria</taxon>
        <taxon>Pseudomonadati</taxon>
        <taxon>Thermodesulfobacteriota</taxon>
        <taxon>Desulfobulbia</taxon>
        <taxon>Desulfobulbales</taxon>
        <taxon>Desulfocapsaceae</taxon>
        <taxon>Desulfopila</taxon>
    </lineage>
</organism>
<sequence length="168" mass="18359">MIRRLRLFCIILFLGTAADQLTKALAHYYLAGNDPILTLWGCLEFRYIENFSGFLGYLSFLPNSVRLPLLTIGVAIVLIIFACILIRQQKIALAQSVAGFFVLAGGVGNLIDRLHNSGGVIDFMVIGIGTFRTGVFNLGDLYILAGSFYLGCSLANLHNPLARPSSRC</sequence>
<protein>
    <submittedName>
        <fullName evidence="10">Signal peptidase II</fullName>
    </submittedName>
</protein>
<comment type="similarity">
    <text evidence="1">Belongs to the peptidase A8 family.</text>
</comment>
<dbReference type="EMBL" id="FRFE01000006">
    <property type="protein sequence ID" value="SHO46578.1"/>
    <property type="molecule type" value="Genomic_DNA"/>
</dbReference>
<feature type="transmembrane region" description="Helical" evidence="9">
    <location>
        <begin position="67"/>
        <end position="86"/>
    </location>
</feature>
<dbReference type="OrthoDB" id="9810259at2"/>
<dbReference type="AlphaFoldDB" id="A0A1M7Y399"/>
<evidence type="ECO:0000256" key="3">
    <source>
        <dbReference type="ARBA" id="ARBA00022670"/>
    </source>
</evidence>
<keyword evidence="11" id="KW-1185">Reference proteome</keyword>
<dbReference type="PANTHER" id="PTHR33695">
    <property type="entry name" value="LIPOPROTEIN SIGNAL PEPTIDASE"/>
    <property type="match status" value="1"/>
</dbReference>
<evidence type="ECO:0000313" key="11">
    <source>
        <dbReference type="Proteomes" id="UP000184603"/>
    </source>
</evidence>
<dbReference type="RefSeq" id="WP_073612888.1">
    <property type="nucleotide sequence ID" value="NZ_FRFE01000006.1"/>
</dbReference>
<feature type="transmembrane region" description="Helical" evidence="9">
    <location>
        <begin position="141"/>
        <end position="157"/>
    </location>
</feature>
<evidence type="ECO:0000313" key="10">
    <source>
        <dbReference type="EMBL" id="SHO46578.1"/>
    </source>
</evidence>
<reference evidence="10 11" key="1">
    <citation type="submission" date="2016-12" db="EMBL/GenBank/DDBJ databases">
        <authorList>
            <person name="Song W.-J."/>
            <person name="Kurnit D.M."/>
        </authorList>
    </citation>
    <scope>NUCLEOTIDE SEQUENCE [LARGE SCALE GENOMIC DNA]</scope>
    <source>
        <strain evidence="10 11">DSM 18488</strain>
    </source>
</reference>
<accession>A0A1M7Y399</accession>
<keyword evidence="8 9" id="KW-0472">Membrane</keyword>
<keyword evidence="3" id="KW-0645">Protease</keyword>
<keyword evidence="6" id="KW-0378">Hydrolase</keyword>
<evidence type="ECO:0000256" key="8">
    <source>
        <dbReference type="ARBA" id="ARBA00023136"/>
    </source>
</evidence>
<evidence type="ECO:0000256" key="6">
    <source>
        <dbReference type="ARBA" id="ARBA00022801"/>
    </source>
</evidence>
<feature type="transmembrane region" description="Helical" evidence="9">
    <location>
        <begin position="93"/>
        <end position="111"/>
    </location>
</feature>
<evidence type="ECO:0000256" key="5">
    <source>
        <dbReference type="ARBA" id="ARBA00022750"/>
    </source>
</evidence>
<name>A0A1M7Y399_9BACT</name>
<proteinExistence type="inferred from homology"/>
<dbReference type="Proteomes" id="UP000184603">
    <property type="component" value="Unassembled WGS sequence"/>
</dbReference>
<keyword evidence="2" id="KW-1003">Cell membrane</keyword>
<dbReference type="PROSITE" id="PS00855">
    <property type="entry name" value="SPASE_II"/>
    <property type="match status" value="1"/>
</dbReference>
<evidence type="ECO:0000256" key="7">
    <source>
        <dbReference type="ARBA" id="ARBA00022989"/>
    </source>
</evidence>
<dbReference type="PANTHER" id="PTHR33695:SF1">
    <property type="entry name" value="LIPOPROTEIN SIGNAL PEPTIDASE"/>
    <property type="match status" value="1"/>
</dbReference>
<evidence type="ECO:0000256" key="1">
    <source>
        <dbReference type="ARBA" id="ARBA00006139"/>
    </source>
</evidence>
<evidence type="ECO:0000256" key="2">
    <source>
        <dbReference type="ARBA" id="ARBA00022475"/>
    </source>
</evidence>
<dbReference type="GO" id="GO:0004190">
    <property type="term" value="F:aspartic-type endopeptidase activity"/>
    <property type="evidence" value="ECO:0007669"/>
    <property type="project" value="UniProtKB-KW"/>
</dbReference>
<dbReference type="InterPro" id="IPR001872">
    <property type="entry name" value="Peptidase_A8"/>
</dbReference>
<keyword evidence="7 9" id="KW-1133">Transmembrane helix</keyword>
<gene>
    <name evidence="10" type="ORF">SAMN02745220_01547</name>
</gene>
<dbReference type="Pfam" id="PF01252">
    <property type="entry name" value="Peptidase_A8"/>
    <property type="match status" value="1"/>
</dbReference>
<dbReference type="GO" id="GO:0016020">
    <property type="term" value="C:membrane"/>
    <property type="evidence" value="ECO:0007669"/>
    <property type="project" value="InterPro"/>
</dbReference>
<dbReference type="STRING" id="1121416.SAMN02745220_01547"/>
<keyword evidence="4 9" id="KW-0812">Transmembrane</keyword>